<dbReference type="EMBL" id="CYSD01000040">
    <property type="protein sequence ID" value="CUH80878.1"/>
    <property type="molecule type" value="Genomic_DNA"/>
</dbReference>
<evidence type="ECO:0000256" key="1">
    <source>
        <dbReference type="SAM" id="SignalP"/>
    </source>
</evidence>
<protein>
    <submittedName>
        <fullName evidence="2">Uncharacterized protein</fullName>
    </submittedName>
</protein>
<dbReference type="OrthoDB" id="7774376at2"/>
<evidence type="ECO:0000313" key="2">
    <source>
        <dbReference type="EMBL" id="CUH80878.1"/>
    </source>
</evidence>
<name>A0A0P1H056_9RHOB</name>
<organism evidence="2 3">
    <name type="scientific">Tritonibacter multivorans</name>
    <dbReference type="NCBI Taxonomy" id="928856"/>
    <lineage>
        <taxon>Bacteria</taxon>
        <taxon>Pseudomonadati</taxon>
        <taxon>Pseudomonadota</taxon>
        <taxon>Alphaproteobacteria</taxon>
        <taxon>Rhodobacterales</taxon>
        <taxon>Paracoccaceae</taxon>
        <taxon>Tritonibacter</taxon>
    </lineage>
</organism>
<keyword evidence="3" id="KW-1185">Reference proteome</keyword>
<reference evidence="2 3" key="1">
    <citation type="submission" date="2015-09" db="EMBL/GenBank/DDBJ databases">
        <authorList>
            <consortium name="Swine Surveillance"/>
        </authorList>
    </citation>
    <scope>NUCLEOTIDE SEQUENCE [LARGE SCALE GENOMIC DNA]</scope>
    <source>
        <strain evidence="2 3">CECT 7557</strain>
    </source>
</reference>
<dbReference type="Proteomes" id="UP000052022">
    <property type="component" value="Unassembled WGS sequence"/>
</dbReference>
<keyword evidence="1" id="KW-0732">Signal</keyword>
<accession>A0A0P1H056</accession>
<dbReference type="RefSeq" id="WP_131727565.1">
    <property type="nucleotide sequence ID" value="NZ_CYSD01000040.1"/>
</dbReference>
<sequence>MALNTAFRTLAGAVMGGAIAFFGNSSAVTAAQDSVALYGVGVPYIVRADYGGAVNDRLRDIRSLRTTKRPIKIQGSVCFSSCTMLLGLERTCVNPNTVFGFHGPSRRGVPLERATFDHASRLIAAHYPGVLKTWYLSVARHSLSELLLLKGSDLIQLGVSKPCDAGAGYANVRRRADPRDQEPT</sequence>
<evidence type="ECO:0000313" key="3">
    <source>
        <dbReference type="Proteomes" id="UP000052022"/>
    </source>
</evidence>
<feature type="signal peptide" evidence="1">
    <location>
        <begin position="1"/>
        <end position="30"/>
    </location>
</feature>
<feature type="chain" id="PRO_5006063933" evidence="1">
    <location>
        <begin position="31"/>
        <end position="184"/>
    </location>
</feature>
<proteinExistence type="predicted"/>
<gene>
    <name evidence="2" type="ORF">TRM7557_03118</name>
</gene>
<dbReference type="AlphaFoldDB" id="A0A0P1H056"/>